<proteinExistence type="predicted"/>
<reference evidence="3" key="1">
    <citation type="submission" date="2012-04" db="EMBL/GenBank/DDBJ databases">
        <title>The Genome Sequence of Loa loa.</title>
        <authorList>
            <consortium name="The Broad Institute Genome Sequencing Platform"/>
            <consortium name="Broad Institute Genome Sequencing Center for Infectious Disease"/>
            <person name="Nutman T.B."/>
            <person name="Fink D.L."/>
            <person name="Russ C."/>
            <person name="Young S."/>
            <person name="Zeng Q."/>
            <person name="Gargeya S."/>
            <person name="Alvarado L."/>
            <person name="Berlin A."/>
            <person name="Chapman S.B."/>
            <person name="Chen Z."/>
            <person name="Freedman E."/>
            <person name="Gellesch M."/>
            <person name="Goldberg J."/>
            <person name="Griggs A."/>
            <person name="Gujja S."/>
            <person name="Heilman E.R."/>
            <person name="Heiman D."/>
            <person name="Howarth C."/>
            <person name="Mehta T."/>
            <person name="Neiman D."/>
            <person name="Pearson M."/>
            <person name="Roberts A."/>
            <person name="Saif S."/>
            <person name="Shea T."/>
            <person name="Shenoy N."/>
            <person name="Sisk P."/>
            <person name="Stolte C."/>
            <person name="Sykes S."/>
            <person name="White J."/>
            <person name="Yandava C."/>
            <person name="Haas B."/>
            <person name="Henn M.R."/>
            <person name="Nusbaum C."/>
            <person name="Birren B."/>
        </authorList>
    </citation>
    <scope>NUCLEOTIDE SEQUENCE [LARGE SCALE GENOMIC DNA]</scope>
</reference>
<gene>
    <name evidence="3" type="ORF">LOAG_09642</name>
</gene>
<dbReference type="AlphaFoldDB" id="A0A1S0TT33"/>
<feature type="domain" description="ShKT" evidence="2">
    <location>
        <begin position="68"/>
        <end position="103"/>
    </location>
</feature>
<protein>
    <recommendedName>
        <fullName evidence="2">ShKT domain-containing protein</fullName>
    </recommendedName>
</protein>
<accession>A0A1S0TT33</accession>
<dbReference type="CTD" id="9947082"/>
<dbReference type="Pfam" id="PF01549">
    <property type="entry name" value="ShK"/>
    <property type="match status" value="2"/>
</dbReference>
<name>A0A1S0TT33_LOALO</name>
<dbReference type="OrthoDB" id="10543325at2759"/>
<dbReference type="RefSeq" id="XP_020301836.1">
    <property type="nucleotide sequence ID" value="XM_020447984.1"/>
</dbReference>
<feature type="chain" id="PRO_5010192557" description="ShKT domain-containing protein" evidence="1">
    <location>
        <begin position="20"/>
        <end position="139"/>
    </location>
</feature>
<dbReference type="InParanoid" id="A0A1S0TT33"/>
<dbReference type="OMA" id="EECSDQW"/>
<dbReference type="EMBL" id="JH712515">
    <property type="protein sequence ID" value="EFO18853.2"/>
    <property type="molecule type" value="Genomic_DNA"/>
</dbReference>
<evidence type="ECO:0000313" key="3">
    <source>
        <dbReference type="EMBL" id="EFO18853.2"/>
    </source>
</evidence>
<evidence type="ECO:0000259" key="2">
    <source>
        <dbReference type="SMART" id="SM00254"/>
    </source>
</evidence>
<feature type="signal peptide" evidence="1">
    <location>
        <begin position="1"/>
        <end position="19"/>
    </location>
</feature>
<dbReference type="InterPro" id="IPR003582">
    <property type="entry name" value="ShKT_dom"/>
</dbReference>
<dbReference type="GeneID" id="9947082"/>
<evidence type="ECO:0000256" key="1">
    <source>
        <dbReference type="SAM" id="SignalP"/>
    </source>
</evidence>
<feature type="domain" description="ShKT" evidence="2">
    <location>
        <begin position="21"/>
        <end position="54"/>
    </location>
</feature>
<dbReference type="SMART" id="SM00254">
    <property type="entry name" value="ShKT"/>
    <property type="match status" value="2"/>
</dbReference>
<sequence length="139" mass="15968">MFYTTGFIISLIYFACTTANECRDESILCNITSIDVCSNDEISQYCLKTCHLCDRNDSISSTSFPSEECSDQWTNCTKFDNSICQIDSNIARIYCYKTCTNCTTTIISTTIKPNVATYYNHWFTIIHCIIHFITMKFIV</sequence>
<organism evidence="3">
    <name type="scientific">Loa loa</name>
    <name type="common">Eye worm</name>
    <name type="synonym">Filaria loa</name>
    <dbReference type="NCBI Taxonomy" id="7209"/>
    <lineage>
        <taxon>Eukaryota</taxon>
        <taxon>Metazoa</taxon>
        <taxon>Ecdysozoa</taxon>
        <taxon>Nematoda</taxon>
        <taxon>Chromadorea</taxon>
        <taxon>Rhabditida</taxon>
        <taxon>Spirurina</taxon>
        <taxon>Spiruromorpha</taxon>
        <taxon>Filarioidea</taxon>
        <taxon>Onchocercidae</taxon>
        <taxon>Loa</taxon>
    </lineage>
</organism>
<dbReference type="KEGG" id="loa:LOAG_09642"/>
<keyword evidence="1" id="KW-0732">Signal</keyword>